<dbReference type="PANTHER" id="PTHR43157">
    <property type="entry name" value="PHOSPHATIDYLINOSITOL-GLYCAN BIOSYNTHESIS CLASS F PROTEIN-RELATED"/>
    <property type="match status" value="1"/>
</dbReference>
<dbReference type="OrthoDB" id="542013at2759"/>
<keyword evidence="1" id="KW-0560">Oxidoreductase</keyword>
<keyword evidence="3" id="KW-1185">Reference proteome</keyword>
<dbReference type="GO" id="GO:0016491">
    <property type="term" value="F:oxidoreductase activity"/>
    <property type="evidence" value="ECO:0007669"/>
    <property type="project" value="UniProtKB-KW"/>
</dbReference>
<dbReference type="Gene3D" id="3.40.50.720">
    <property type="entry name" value="NAD(P)-binding Rossmann-like Domain"/>
    <property type="match status" value="1"/>
</dbReference>
<organism evidence="2 3">
    <name type="scientific">Mycena sanguinolenta</name>
    <dbReference type="NCBI Taxonomy" id="230812"/>
    <lineage>
        <taxon>Eukaryota</taxon>
        <taxon>Fungi</taxon>
        <taxon>Dikarya</taxon>
        <taxon>Basidiomycota</taxon>
        <taxon>Agaricomycotina</taxon>
        <taxon>Agaricomycetes</taxon>
        <taxon>Agaricomycetidae</taxon>
        <taxon>Agaricales</taxon>
        <taxon>Marasmiineae</taxon>
        <taxon>Mycenaceae</taxon>
        <taxon>Mycena</taxon>
    </lineage>
</organism>
<sequence>MDNLRDFKRVASWKWIRDQYTQLEVPSSDLTGKTVVITGANRGIGFEAAKHFARLNAKHLILACRKVSTGNVAAEQIMATTGCSGAVTCWPLDLASFTSIKQFATRIQQENISIDILVGNAAYMGLDYVQTQDGWETGLQVNCLGNFLLILLLLPHFPRPSETVSIPRVILLSSDSHYFISRLQEADTSNILATLNDPRHCFSSAMRQRYFVSKLLIVLFSRELARRMDPNFGPNVVTVDPGVCITDLYRETAPTFLGRLAMRGIQFLVARTPEVGSRTIVHAAVYPQCKEIHGKYLATQRVKQESDYVTSTEGQVVQRRLWNEIVDILQVVDSRVEGIICALQVHNQ</sequence>
<proteinExistence type="predicted"/>
<dbReference type="EMBL" id="JACAZH010000005">
    <property type="protein sequence ID" value="KAF7367762.1"/>
    <property type="molecule type" value="Genomic_DNA"/>
</dbReference>
<name>A0A8H6YZC9_9AGAR</name>
<dbReference type="InterPro" id="IPR036291">
    <property type="entry name" value="NAD(P)-bd_dom_sf"/>
</dbReference>
<dbReference type="Proteomes" id="UP000623467">
    <property type="component" value="Unassembled WGS sequence"/>
</dbReference>
<gene>
    <name evidence="2" type="ORF">MSAN_00840300</name>
</gene>
<evidence type="ECO:0000313" key="2">
    <source>
        <dbReference type="EMBL" id="KAF7367762.1"/>
    </source>
</evidence>
<dbReference type="SUPFAM" id="SSF51735">
    <property type="entry name" value="NAD(P)-binding Rossmann-fold domains"/>
    <property type="match status" value="1"/>
</dbReference>
<evidence type="ECO:0000256" key="1">
    <source>
        <dbReference type="ARBA" id="ARBA00023002"/>
    </source>
</evidence>
<comment type="caution">
    <text evidence="2">The sequence shown here is derived from an EMBL/GenBank/DDBJ whole genome shotgun (WGS) entry which is preliminary data.</text>
</comment>
<reference evidence="2" key="1">
    <citation type="submission" date="2020-05" db="EMBL/GenBank/DDBJ databases">
        <title>Mycena genomes resolve the evolution of fungal bioluminescence.</title>
        <authorList>
            <person name="Tsai I.J."/>
        </authorList>
    </citation>
    <scope>NUCLEOTIDE SEQUENCE</scope>
    <source>
        <strain evidence="2">160909Yilan</strain>
    </source>
</reference>
<evidence type="ECO:0000313" key="3">
    <source>
        <dbReference type="Proteomes" id="UP000623467"/>
    </source>
</evidence>
<dbReference type="AlphaFoldDB" id="A0A8H6YZC9"/>
<dbReference type="PRINTS" id="PR00081">
    <property type="entry name" value="GDHRDH"/>
</dbReference>
<dbReference type="Pfam" id="PF00106">
    <property type="entry name" value="adh_short"/>
    <property type="match status" value="1"/>
</dbReference>
<protein>
    <submittedName>
        <fullName evidence="2">NAD(P)-binding protein</fullName>
    </submittedName>
</protein>
<accession>A0A8H6YZC9</accession>
<dbReference type="PANTHER" id="PTHR43157:SF31">
    <property type="entry name" value="PHOSPHATIDYLINOSITOL-GLYCAN BIOSYNTHESIS CLASS F PROTEIN"/>
    <property type="match status" value="1"/>
</dbReference>
<dbReference type="InterPro" id="IPR002347">
    <property type="entry name" value="SDR_fam"/>
</dbReference>